<proteinExistence type="predicted"/>
<gene>
    <name evidence="2" type="ORF">Hamer_G027106</name>
</gene>
<feature type="compositionally biased region" description="Acidic residues" evidence="1">
    <location>
        <begin position="94"/>
        <end position="103"/>
    </location>
</feature>
<evidence type="ECO:0000313" key="2">
    <source>
        <dbReference type="EMBL" id="KAG7174717.1"/>
    </source>
</evidence>
<protein>
    <submittedName>
        <fullName evidence="2">Uncharacterized protein</fullName>
    </submittedName>
</protein>
<sequence>MCPFNPSDSLNVSWNGIEDLKYKHKIVTIQVHGPRHIEIELNSMKLAHYVWHYLHSKTGFDELESEDIEDVLASHTEELTNQELQQLTEHSPVEDDDDDNNEEESQRMLTSKRFFSTRTMLNKLPDYRAKMTPNKYQYGYLRDSPAKMDHTAGTLSLSPTKNSPTTSLLFILFQFLTLTDCDQFSTEQ</sequence>
<dbReference type="Proteomes" id="UP000747542">
    <property type="component" value="Unassembled WGS sequence"/>
</dbReference>
<comment type="caution">
    <text evidence="2">The sequence shown here is derived from an EMBL/GenBank/DDBJ whole genome shotgun (WGS) entry which is preliminary data.</text>
</comment>
<accession>A0A8J5N830</accession>
<organism evidence="2 3">
    <name type="scientific">Homarus americanus</name>
    <name type="common">American lobster</name>
    <dbReference type="NCBI Taxonomy" id="6706"/>
    <lineage>
        <taxon>Eukaryota</taxon>
        <taxon>Metazoa</taxon>
        <taxon>Ecdysozoa</taxon>
        <taxon>Arthropoda</taxon>
        <taxon>Crustacea</taxon>
        <taxon>Multicrustacea</taxon>
        <taxon>Malacostraca</taxon>
        <taxon>Eumalacostraca</taxon>
        <taxon>Eucarida</taxon>
        <taxon>Decapoda</taxon>
        <taxon>Pleocyemata</taxon>
        <taxon>Astacidea</taxon>
        <taxon>Nephropoidea</taxon>
        <taxon>Nephropidae</taxon>
        <taxon>Homarus</taxon>
    </lineage>
</organism>
<name>A0A8J5N830_HOMAM</name>
<keyword evidence="3" id="KW-1185">Reference proteome</keyword>
<evidence type="ECO:0000313" key="3">
    <source>
        <dbReference type="Proteomes" id="UP000747542"/>
    </source>
</evidence>
<reference evidence="2" key="1">
    <citation type="journal article" date="2021" name="Sci. Adv.">
        <title>The American lobster genome reveals insights on longevity, neural, and immune adaptations.</title>
        <authorList>
            <person name="Polinski J.M."/>
            <person name="Zimin A.V."/>
            <person name="Clark K.F."/>
            <person name="Kohn A.B."/>
            <person name="Sadowski N."/>
            <person name="Timp W."/>
            <person name="Ptitsyn A."/>
            <person name="Khanna P."/>
            <person name="Romanova D.Y."/>
            <person name="Williams P."/>
            <person name="Greenwood S.J."/>
            <person name="Moroz L.L."/>
            <person name="Walt D.R."/>
            <person name="Bodnar A.G."/>
        </authorList>
    </citation>
    <scope>NUCLEOTIDE SEQUENCE</scope>
    <source>
        <strain evidence="2">GMGI-L3</strain>
    </source>
</reference>
<evidence type="ECO:0000256" key="1">
    <source>
        <dbReference type="SAM" id="MobiDB-lite"/>
    </source>
</evidence>
<dbReference type="EMBL" id="JAHLQT010007255">
    <property type="protein sequence ID" value="KAG7174717.1"/>
    <property type="molecule type" value="Genomic_DNA"/>
</dbReference>
<dbReference type="AlphaFoldDB" id="A0A8J5N830"/>
<feature type="region of interest" description="Disordered" evidence="1">
    <location>
        <begin position="85"/>
        <end position="109"/>
    </location>
</feature>